<keyword evidence="7" id="KW-0829">Tyrosine-protein kinase</keyword>
<dbReference type="PROSITE" id="PS00108">
    <property type="entry name" value="PROTEIN_KINASE_ST"/>
    <property type="match status" value="1"/>
</dbReference>
<evidence type="ECO:0000256" key="9">
    <source>
        <dbReference type="ARBA" id="ARBA00038999"/>
    </source>
</evidence>
<dbReference type="FunFam" id="3.30.200.20:FF:000040">
    <property type="entry name" value="Dual specificity mitogen-activated protein kinase kinase"/>
    <property type="match status" value="1"/>
</dbReference>
<feature type="region of interest" description="Disordered" evidence="14">
    <location>
        <begin position="835"/>
        <end position="854"/>
    </location>
</feature>
<dbReference type="EMBL" id="JADBJN010000002">
    <property type="protein sequence ID" value="KAG5678951.1"/>
    <property type="molecule type" value="Genomic_DNA"/>
</dbReference>
<dbReference type="SUPFAM" id="SSF56112">
    <property type="entry name" value="Protein kinase-like (PK-like)"/>
    <property type="match status" value="1"/>
</dbReference>
<comment type="catalytic activity">
    <reaction evidence="10">
        <text>L-seryl-[protein] + ATP = O-phospho-L-seryl-[protein] + ADP + H(+)</text>
        <dbReference type="Rhea" id="RHEA:17989"/>
        <dbReference type="Rhea" id="RHEA-COMP:9863"/>
        <dbReference type="Rhea" id="RHEA-COMP:11604"/>
        <dbReference type="ChEBI" id="CHEBI:15378"/>
        <dbReference type="ChEBI" id="CHEBI:29999"/>
        <dbReference type="ChEBI" id="CHEBI:30616"/>
        <dbReference type="ChEBI" id="CHEBI:83421"/>
        <dbReference type="ChEBI" id="CHEBI:456216"/>
        <dbReference type="EC" id="2.7.12.2"/>
    </reaction>
</comment>
<evidence type="ECO:0000256" key="8">
    <source>
        <dbReference type="ARBA" id="ARBA00038035"/>
    </source>
</evidence>
<dbReference type="GO" id="GO:0005524">
    <property type="term" value="F:ATP binding"/>
    <property type="evidence" value="ECO:0007669"/>
    <property type="project" value="UniProtKB-UniRule"/>
</dbReference>
<keyword evidence="5" id="KW-0418">Kinase</keyword>
<keyword evidence="6 13" id="KW-0067">ATP-binding</keyword>
<name>A0A9J6CAD4_POLVA</name>
<evidence type="ECO:0000256" key="5">
    <source>
        <dbReference type="ARBA" id="ARBA00022777"/>
    </source>
</evidence>
<keyword evidence="4 13" id="KW-0547">Nucleotide-binding</keyword>
<dbReference type="InterPro" id="IPR011009">
    <property type="entry name" value="Kinase-like_dom_sf"/>
</dbReference>
<dbReference type="GO" id="GO:0004708">
    <property type="term" value="F:MAP kinase kinase activity"/>
    <property type="evidence" value="ECO:0007669"/>
    <property type="project" value="UniProtKB-EC"/>
</dbReference>
<evidence type="ECO:0000256" key="10">
    <source>
        <dbReference type="ARBA" id="ARBA00049014"/>
    </source>
</evidence>
<evidence type="ECO:0000256" key="3">
    <source>
        <dbReference type="ARBA" id="ARBA00022679"/>
    </source>
</evidence>
<evidence type="ECO:0000256" key="2">
    <source>
        <dbReference type="ARBA" id="ARBA00022553"/>
    </source>
</evidence>
<protein>
    <recommendedName>
        <fullName evidence="9">mitogen-activated protein kinase kinase</fullName>
        <ecNumber evidence="9">2.7.12.2</ecNumber>
    </recommendedName>
</protein>
<evidence type="ECO:0000256" key="6">
    <source>
        <dbReference type="ARBA" id="ARBA00022840"/>
    </source>
</evidence>
<dbReference type="GO" id="GO:0004674">
    <property type="term" value="F:protein serine/threonine kinase activity"/>
    <property type="evidence" value="ECO:0007669"/>
    <property type="project" value="UniProtKB-KW"/>
</dbReference>
<dbReference type="PROSITE" id="PS50011">
    <property type="entry name" value="PROTEIN_KINASE_DOM"/>
    <property type="match status" value="1"/>
</dbReference>
<evidence type="ECO:0000256" key="14">
    <source>
        <dbReference type="SAM" id="MobiDB-lite"/>
    </source>
</evidence>
<dbReference type="FunFam" id="1.10.510.10:FF:000432">
    <property type="entry name" value="mitogen-activated protein kinase kinase 3"/>
    <property type="match status" value="1"/>
</dbReference>
<evidence type="ECO:0000259" key="15">
    <source>
        <dbReference type="PROSITE" id="PS50011"/>
    </source>
</evidence>
<keyword evidence="3" id="KW-0808">Transferase</keyword>
<comment type="caution">
    <text evidence="16">The sequence shown here is derived from an EMBL/GenBank/DDBJ whole genome shotgun (WGS) entry which is preliminary data.</text>
</comment>
<reference evidence="16" key="1">
    <citation type="submission" date="2021-03" db="EMBL/GenBank/DDBJ databases">
        <title>Chromosome level genome of the anhydrobiotic midge Polypedilum vanderplanki.</title>
        <authorList>
            <person name="Yoshida Y."/>
            <person name="Kikawada T."/>
            <person name="Gusev O."/>
        </authorList>
    </citation>
    <scope>NUCLEOTIDE SEQUENCE</scope>
    <source>
        <strain evidence="16">NIAS01</strain>
        <tissue evidence="16">Whole body or cell culture</tissue>
    </source>
</reference>
<dbReference type="Proteomes" id="UP001107558">
    <property type="component" value="Chromosome 2"/>
</dbReference>
<dbReference type="InterPro" id="IPR008271">
    <property type="entry name" value="Ser/Thr_kinase_AS"/>
</dbReference>
<dbReference type="CDD" id="cd06618">
    <property type="entry name" value="PKc_MKK7"/>
    <property type="match status" value="1"/>
</dbReference>
<evidence type="ECO:0000256" key="13">
    <source>
        <dbReference type="PROSITE-ProRule" id="PRU10141"/>
    </source>
</evidence>
<dbReference type="PANTHER" id="PTHR47238:SF2">
    <property type="entry name" value="DUAL SPECIFICITY MITOGEN-ACTIVATED PROTEIN KINASE KINASE HEMIPTEROUS"/>
    <property type="match status" value="1"/>
</dbReference>
<dbReference type="Pfam" id="PF00069">
    <property type="entry name" value="Pkinase"/>
    <property type="match status" value="1"/>
</dbReference>
<dbReference type="PANTHER" id="PTHR47238">
    <property type="entry name" value="MITOGEN-ACTIVATED PROTEIN KINASE KINASE 5"/>
    <property type="match status" value="1"/>
</dbReference>
<keyword evidence="2" id="KW-0597">Phosphoprotein</keyword>
<dbReference type="PROSITE" id="PS00107">
    <property type="entry name" value="PROTEIN_KINASE_ATP"/>
    <property type="match status" value="1"/>
</dbReference>
<evidence type="ECO:0000256" key="1">
    <source>
        <dbReference type="ARBA" id="ARBA00022527"/>
    </source>
</evidence>
<evidence type="ECO:0000313" key="17">
    <source>
        <dbReference type="Proteomes" id="UP001107558"/>
    </source>
</evidence>
<dbReference type="InterPro" id="IPR000719">
    <property type="entry name" value="Prot_kinase_dom"/>
</dbReference>
<comment type="similarity">
    <text evidence="8">Belongs to the protein kinase superfamily. STE Ser/Thr protein kinase family. MAP kinase kinase subfamily.</text>
</comment>
<dbReference type="OrthoDB" id="10252354at2759"/>
<feature type="binding site" evidence="13">
    <location>
        <position position="98"/>
    </location>
    <ligand>
        <name>ATP</name>
        <dbReference type="ChEBI" id="CHEBI:30616"/>
    </ligand>
</feature>
<dbReference type="InterPro" id="IPR017441">
    <property type="entry name" value="Protein_kinase_ATP_BS"/>
</dbReference>
<dbReference type="EC" id="2.7.12.2" evidence="9"/>
<dbReference type="InterPro" id="IPR052468">
    <property type="entry name" value="Dual_spec_MAPK_kinase"/>
</dbReference>
<evidence type="ECO:0000313" key="16">
    <source>
        <dbReference type="EMBL" id="KAG5678951.1"/>
    </source>
</evidence>
<dbReference type="GO" id="GO:0016477">
    <property type="term" value="P:cell migration"/>
    <property type="evidence" value="ECO:0007669"/>
    <property type="project" value="UniProtKB-ARBA"/>
</dbReference>
<dbReference type="GO" id="GO:0051239">
    <property type="term" value="P:regulation of multicellular organismal process"/>
    <property type="evidence" value="ECO:0007669"/>
    <property type="project" value="UniProtKB-ARBA"/>
</dbReference>
<dbReference type="GO" id="GO:0004713">
    <property type="term" value="F:protein tyrosine kinase activity"/>
    <property type="evidence" value="ECO:0007669"/>
    <property type="project" value="UniProtKB-KW"/>
</dbReference>
<feature type="region of interest" description="Disordered" evidence="14">
    <location>
        <begin position="893"/>
        <end position="921"/>
    </location>
</feature>
<dbReference type="GO" id="GO:0005829">
    <property type="term" value="C:cytosol"/>
    <property type="evidence" value="ECO:0007669"/>
    <property type="project" value="UniProtKB-ARBA"/>
</dbReference>
<proteinExistence type="inferred from homology"/>
<evidence type="ECO:0000256" key="7">
    <source>
        <dbReference type="ARBA" id="ARBA00023137"/>
    </source>
</evidence>
<keyword evidence="17" id="KW-1185">Reference proteome</keyword>
<dbReference type="GO" id="GO:0010508">
    <property type="term" value="P:positive regulation of autophagy"/>
    <property type="evidence" value="ECO:0007669"/>
    <property type="project" value="UniProtKB-ARBA"/>
</dbReference>
<gene>
    <name evidence="16" type="ORF">PVAND_008569</name>
</gene>
<dbReference type="Gene3D" id="1.10.510.10">
    <property type="entry name" value="Transferase(Phosphotransferase) domain 1"/>
    <property type="match status" value="1"/>
</dbReference>
<evidence type="ECO:0000256" key="4">
    <source>
        <dbReference type="ARBA" id="ARBA00022741"/>
    </source>
</evidence>
<dbReference type="GO" id="GO:0030707">
    <property type="term" value="P:follicle cell of egg chamber development"/>
    <property type="evidence" value="ECO:0007669"/>
    <property type="project" value="UniProtKB-ARBA"/>
</dbReference>
<evidence type="ECO:0000256" key="12">
    <source>
        <dbReference type="ARBA" id="ARBA00051693"/>
    </source>
</evidence>
<evidence type="ECO:0000256" key="11">
    <source>
        <dbReference type="ARBA" id="ARBA00049299"/>
    </source>
</evidence>
<keyword evidence="1" id="KW-0723">Serine/threonine-protein kinase</keyword>
<dbReference type="AlphaFoldDB" id="A0A9J6CAD4"/>
<dbReference type="GO" id="GO:0043068">
    <property type="term" value="P:positive regulation of programmed cell death"/>
    <property type="evidence" value="ECO:0007669"/>
    <property type="project" value="UniProtKB-ARBA"/>
</dbReference>
<feature type="region of interest" description="Disordered" evidence="14">
    <location>
        <begin position="24"/>
        <end position="43"/>
    </location>
</feature>
<sequence>MKKKFVKTIMSNLNINLTPVNKKRPIPQLPIPTLSQRPRNQDNEKKLRALRTNTLKINGINYETNIQDLEYLSELGNGTSGHVVKMKHKPSGAVIAVKQMRRTGNDEETKRITMDLDVVLKSHDCPFIVQCLGCFITEADVWICMELMSTCFDKLQKRTQKPIPEYILKCVTEATVNALNYLKIKHGVIHRDVKPSNILIDEHGIIKLCDFGISGRLVDSKAKTRSAGCAAYMAPERIDPKKPEYDIRADVWSLGITLVELATGAYPYKDCKTDFEVLTKVLDSEPPSLPDDQGFSEDFKDFVKRCLTKDYKQRPKYNQLLEHPFLNNPDPQKLVNVSAWFHAVTKEAGIVLPTQDSPNLTASHLNRISSLQSVSVSSTQIQQHQQPLVMAKESSSVTDGNNFSSMNMNPFSPPSSTTSFTSPQFQMNNTIEREMSTTNRNIENIFPCTSNYQQQQQQQAASIYGKINDPINSSDMDYRSGNGYQKLTSNNFNDGNIDYELLSKFNRMHTQSPQLPRKNYALLRNVNSPPYLHEGSQSPLMHPKLQYDDRNNFHYQHSPYKSNVTASAGTYSPVVKKRYGQDGVMVAEDLEFRILHGNTSPIVLQRFYHQQNQLRDQKEEQLRAMKNYNSSSTNPFEQHNFAQSNIPIATHHHHNSPSFMKYTSSSPTPQRNTNFYENNYNNASPSYIPQYTKNTNGNGTYARYQPNINHSNLANRPPIPCPNSPQLDRLRANLEKPNFYERHQLPVEVQLKENVTTSSSGNQSNEKSKGWLNSVSGMVKTYIKTRLHIDQNNKDGEKVKSLATISPIRSATNPFAAQSPAANNKTTTNLISSTASFDRHRSPDPPMRTQRGSQSPLILRKKLEMASSPILQRRYMSASPSPPPIVPRMRPTYNNNDLGSSPHHYHARINYTPEPQRRIYQ</sequence>
<comment type="catalytic activity">
    <reaction evidence="11">
        <text>L-threonyl-[protein] + ATP = O-phospho-L-threonyl-[protein] + ADP + H(+)</text>
        <dbReference type="Rhea" id="RHEA:46608"/>
        <dbReference type="Rhea" id="RHEA-COMP:11060"/>
        <dbReference type="Rhea" id="RHEA-COMP:11605"/>
        <dbReference type="ChEBI" id="CHEBI:15378"/>
        <dbReference type="ChEBI" id="CHEBI:30013"/>
        <dbReference type="ChEBI" id="CHEBI:30616"/>
        <dbReference type="ChEBI" id="CHEBI:61977"/>
        <dbReference type="ChEBI" id="CHEBI:456216"/>
        <dbReference type="EC" id="2.7.12.2"/>
    </reaction>
</comment>
<organism evidence="16 17">
    <name type="scientific">Polypedilum vanderplanki</name>
    <name type="common">Sleeping chironomid midge</name>
    <dbReference type="NCBI Taxonomy" id="319348"/>
    <lineage>
        <taxon>Eukaryota</taxon>
        <taxon>Metazoa</taxon>
        <taxon>Ecdysozoa</taxon>
        <taxon>Arthropoda</taxon>
        <taxon>Hexapoda</taxon>
        <taxon>Insecta</taxon>
        <taxon>Pterygota</taxon>
        <taxon>Neoptera</taxon>
        <taxon>Endopterygota</taxon>
        <taxon>Diptera</taxon>
        <taxon>Nematocera</taxon>
        <taxon>Chironomoidea</taxon>
        <taxon>Chironomidae</taxon>
        <taxon>Chironominae</taxon>
        <taxon>Polypedilum</taxon>
        <taxon>Polypedilum</taxon>
    </lineage>
</organism>
<dbReference type="GO" id="GO:0006950">
    <property type="term" value="P:response to stress"/>
    <property type="evidence" value="ECO:0007669"/>
    <property type="project" value="UniProtKB-ARBA"/>
</dbReference>
<dbReference type="SMART" id="SM00220">
    <property type="entry name" value="S_TKc"/>
    <property type="match status" value="1"/>
</dbReference>
<comment type="catalytic activity">
    <reaction evidence="12">
        <text>L-tyrosyl-[protein] + ATP = O-phospho-L-tyrosyl-[protein] + ADP + H(+)</text>
        <dbReference type="Rhea" id="RHEA:10596"/>
        <dbReference type="Rhea" id="RHEA-COMP:10136"/>
        <dbReference type="Rhea" id="RHEA-COMP:20101"/>
        <dbReference type="ChEBI" id="CHEBI:15378"/>
        <dbReference type="ChEBI" id="CHEBI:30616"/>
        <dbReference type="ChEBI" id="CHEBI:46858"/>
        <dbReference type="ChEBI" id="CHEBI:61978"/>
        <dbReference type="ChEBI" id="CHEBI:456216"/>
        <dbReference type="EC" id="2.7.12.2"/>
    </reaction>
</comment>
<dbReference type="Gene3D" id="3.30.200.20">
    <property type="entry name" value="Phosphorylase Kinase, domain 1"/>
    <property type="match status" value="1"/>
</dbReference>
<accession>A0A9J6CAD4</accession>
<feature type="domain" description="Protein kinase" evidence="15">
    <location>
        <begin position="69"/>
        <end position="326"/>
    </location>
</feature>